<evidence type="ECO:0000313" key="2">
    <source>
        <dbReference type="Proteomes" id="UP000242498"/>
    </source>
</evidence>
<organism evidence="1 2">
    <name type="scientific">Nitrosomonas ureae</name>
    <dbReference type="NCBI Taxonomy" id="44577"/>
    <lineage>
        <taxon>Bacteria</taxon>
        <taxon>Pseudomonadati</taxon>
        <taxon>Pseudomonadota</taxon>
        <taxon>Betaproteobacteria</taxon>
        <taxon>Nitrosomonadales</taxon>
        <taxon>Nitrosomonadaceae</taxon>
        <taxon>Nitrosomonas</taxon>
    </lineage>
</organism>
<reference evidence="1 2" key="1">
    <citation type="submission" date="2017-08" db="EMBL/GenBank/DDBJ databases">
        <authorList>
            <person name="de Groot N.N."/>
        </authorList>
    </citation>
    <scope>NUCLEOTIDE SEQUENCE [LARGE SCALE GENOMIC DNA]</scope>
    <source>
        <strain evidence="1 2">Nm15</strain>
    </source>
</reference>
<sequence>MNNDYENLTWPEKIVISSAHRYTKKHGGVIWKIKYVDFIEDRISLLSIPTEENKVIDEWSGSGHEFMEKFVNIE</sequence>
<dbReference type="OrthoDB" id="8549080at2"/>
<evidence type="ECO:0000313" key="1">
    <source>
        <dbReference type="EMBL" id="SNX59261.1"/>
    </source>
</evidence>
<dbReference type="RefSeq" id="WP_096292028.1">
    <property type="nucleotide sequence ID" value="NZ_LT907782.1"/>
</dbReference>
<dbReference type="Proteomes" id="UP000242498">
    <property type="component" value="Chromosome I"/>
</dbReference>
<gene>
    <name evidence="1" type="ORF">SAMN06296273_0702</name>
</gene>
<accession>A0A285BVE1</accession>
<proteinExistence type="predicted"/>
<dbReference type="AlphaFoldDB" id="A0A285BVE1"/>
<dbReference type="EMBL" id="LT907782">
    <property type="protein sequence ID" value="SNX59261.1"/>
    <property type="molecule type" value="Genomic_DNA"/>
</dbReference>
<protein>
    <submittedName>
        <fullName evidence="1">Uncharacterized protein</fullName>
    </submittedName>
</protein>
<name>A0A285BVE1_9PROT</name>